<name>A0A061AC07_9MOLU</name>
<gene>
    <name evidence="2" type="ORF">Aocu_12850</name>
</gene>
<keyword evidence="3" id="KW-1185">Reference proteome</keyword>
<dbReference type="InParanoid" id="A0A061AC07"/>
<dbReference type="EMBL" id="LK028559">
    <property type="protein sequence ID" value="CDR31358.1"/>
    <property type="molecule type" value="Genomic_DNA"/>
</dbReference>
<comment type="subcellular location">
    <subcellularLocation>
        <location evidence="1">Cell envelope</location>
    </subcellularLocation>
</comment>
<evidence type="ECO:0000313" key="2">
    <source>
        <dbReference type="EMBL" id="CDR31358.1"/>
    </source>
</evidence>
<dbReference type="KEGG" id="aoc:Aocu_12850"/>
<dbReference type="HOGENOM" id="CLU_1122696_0_0_14"/>
<dbReference type="Gene3D" id="2.60.40.4270">
    <property type="entry name" value="Listeria-Bacteroides repeat domain"/>
    <property type="match status" value="1"/>
</dbReference>
<dbReference type="Proteomes" id="UP000032434">
    <property type="component" value="Chromosome 1"/>
</dbReference>
<evidence type="ECO:0000313" key="3">
    <source>
        <dbReference type="Proteomes" id="UP000032434"/>
    </source>
</evidence>
<proteinExistence type="predicted"/>
<sequence>MKKIMILSLIVSIFSLVGCFNHEQVFESDYFTYSIYSNEVVILGLTNLGMEQETLIIPKEIDGYAVTSLGTESTLTSRAKGHIYSLNLKRIYLLNPIYISTYVFDLPELEYIFSLYYMPVSLYLVYAGEEAKYLDITYSSHIQKEFELNYADLRYRLNIHSDQLMDTYLIDYYENEIIGYKPLDPSLDGRVFLGWYKDVECTIPWNFEEDIVIFDDLNTETQLYAKWDK</sequence>
<dbReference type="InterPro" id="IPR042229">
    <property type="entry name" value="Listeria/Bacterioides_rpt_sf"/>
</dbReference>
<dbReference type="RefSeq" id="WP_045749785.1">
    <property type="nucleotide sequence ID" value="NZ_FUZK01000001.1"/>
</dbReference>
<dbReference type="PROSITE" id="PS51257">
    <property type="entry name" value="PROKAR_LIPOPROTEIN"/>
    <property type="match status" value="1"/>
</dbReference>
<reference evidence="3" key="1">
    <citation type="submission" date="2014-05" db="EMBL/GenBank/DDBJ databases">
        <authorList>
            <person name="Kube M."/>
        </authorList>
    </citation>
    <scope>NUCLEOTIDE SEQUENCE [LARGE SCALE GENOMIC DNA]</scope>
</reference>
<dbReference type="OrthoDB" id="1099994at2"/>
<accession>A0A061AC07</accession>
<dbReference type="AlphaFoldDB" id="A0A061AC07"/>
<dbReference type="Pfam" id="PF09479">
    <property type="entry name" value="Flg_new"/>
    <property type="match status" value="1"/>
</dbReference>
<evidence type="ECO:0000256" key="1">
    <source>
        <dbReference type="ARBA" id="ARBA00004196"/>
    </source>
</evidence>
<dbReference type="PATRIC" id="fig|35623.3.peg.1284"/>
<protein>
    <submittedName>
        <fullName evidence="2">Uncharacterized protein</fullName>
    </submittedName>
</protein>
<dbReference type="InterPro" id="IPR013378">
    <property type="entry name" value="InlB-like_B-rpt"/>
</dbReference>
<organism evidence="2 3">
    <name type="scientific">Acholeplasma oculi</name>
    <dbReference type="NCBI Taxonomy" id="35623"/>
    <lineage>
        <taxon>Bacteria</taxon>
        <taxon>Bacillati</taxon>
        <taxon>Mycoplasmatota</taxon>
        <taxon>Mollicutes</taxon>
        <taxon>Acholeplasmatales</taxon>
        <taxon>Acholeplasmataceae</taxon>
        <taxon>Acholeplasma</taxon>
    </lineage>
</organism>
<dbReference type="GO" id="GO:0030313">
    <property type="term" value="C:cell envelope"/>
    <property type="evidence" value="ECO:0007669"/>
    <property type="project" value="UniProtKB-SubCell"/>
</dbReference>